<sequence>MDTDARRDDSVVYAALLDAYWISEPPPRPERRSRGWLRATALSCAVACVITAVSLAAMGELS</sequence>
<evidence type="ECO:0000313" key="2">
    <source>
        <dbReference type="EMBL" id="MDI3424100.1"/>
    </source>
</evidence>
<dbReference type="Proteomes" id="UP001237105">
    <property type="component" value="Unassembled WGS sequence"/>
</dbReference>
<keyword evidence="1" id="KW-0472">Membrane</keyword>
<evidence type="ECO:0000313" key="3">
    <source>
        <dbReference type="Proteomes" id="UP001237105"/>
    </source>
</evidence>
<dbReference type="RefSeq" id="WP_282539923.1">
    <property type="nucleotide sequence ID" value="NZ_JASCIS010000073.1"/>
</dbReference>
<proteinExistence type="predicted"/>
<gene>
    <name evidence="2" type="ORF">QIT00_37180</name>
</gene>
<keyword evidence="3" id="KW-1185">Reference proteome</keyword>
<protein>
    <submittedName>
        <fullName evidence="2">Uncharacterized protein</fullName>
    </submittedName>
</protein>
<reference evidence="2 3" key="1">
    <citation type="submission" date="2023-05" db="EMBL/GenBank/DDBJ databases">
        <title>Draft genome sequence of Streptomyces sp. B-S-A12 isolated from a cave soil in Thailand.</title>
        <authorList>
            <person name="Chamroensaksri N."/>
            <person name="Muangham S."/>
        </authorList>
    </citation>
    <scope>NUCLEOTIDE SEQUENCE [LARGE SCALE GENOMIC DNA]</scope>
    <source>
        <strain evidence="2 3">B-S-A12</strain>
    </source>
</reference>
<evidence type="ECO:0000256" key="1">
    <source>
        <dbReference type="SAM" id="Phobius"/>
    </source>
</evidence>
<feature type="transmembrane region" description="Helical" evidence="1">
    <location>
        <begin position="36"/>
        <end position="58"/>
    </location>
</feature>
<comment type="caution">
    <text evidence="2">The sequence shown here is derived from an EMBL/GenBank/DDBJ whole genome shotgun (WGS) entry which is preliminary data.</text>
</comment>
<keyword evidence="1" id="KW-1133">Transmembrane helix</keyword>
<accession>A0ABT6T8U3</accession>
<keyword evidence="1" id="KW-0812">Transmembrane</keyword>
<organism evidence="2 3">
    <name type="scientific">Streptomyces luteolus</name>
    <dbReference type="NCBI Taxonomy" id="3043615"/>
    <lineage>
        <taxon>Bacteria</taxon>
        <taxon>Bacillati</taxon>
        <taxon>Actinomycetota</taxon>
        <taxon>Actinomycetes</taxon>
        <taxon>Kitasatosporales</taxon>
        <taxon>Streptomycetaceae</taxon>
        <taxon>Streptomyces</taxon>
    </lineage>
</organism>
<name>A0ABT6T8U3_9ACTN</name>
<dbReference type="EMBL" id="JASCIS010000073">
    <property type="protein sequence ID" value="MDI3424100.1"/>
    <property type="molecule type" value="Genomic_DNA"/>
</dbReference>